<feature type="chain" id="PRO_5035418950" description="C-type lectin domain-containing protein" evidence="1">
    <location>
        <begin position="19"/>
        <end position="500"/>
    </location>
</feature>
<feature type="signal peptide" evidence="1">
    <location>
        <begin position="1"/>
        <end position="18"/>
    </location>
</feature>
<dbReference type="CDD" id="cd00037">
    <property type="entry name" value="CLECT"/>
    <property type="match status" value="3"/>
</dbReference>
<dbReference type="PROSITE" id="PS50041">
    <property type="entry name" value="C_TYPE_LECTIN_2"/>
    <property type="match status" value="3"/>
</dbReference>
<dbReference type="SUPFAM" id="SSF56436">
    <property type="entry name" value="C-type lectin-like"/>
    <property type="match status" value="3"/>
</dbReference>
<dbReference type="InterPro" id="IPR001304">
    <property type="entry name" value="C-type_lectin-like"/>
</dbReference>
<proteinExistence type="predicted"/>
<dbReference type="PANTHER" id="PTHR45710:SF26">
    <property type="entry name" value="RH26557P"/>
    <property type="match status" value="1"/>
</dbReference>
<sequence>MLHLIFCFALILQSSTKAQITEPAKTTISATRKRFFDFTEVEENAEAFIINDFEFIFVYQRLTAAKAYLECIDRYYGHLAILDDTYLQDEVARALSETRLLFDTLWIGARMKPGLDQWWWGNESRFTEQLNQTFIDKFEYVTYPPDIDPPLGIKAAKRECLGFGRRNHVTPQFRPLNCKVERSYICQRPKSFKEANSTHKDWIKVHNRLYKIYYDQVDWTLAYLWCYRKDPQADLAYIPDYETSQIIGRHLLIGRPSLENAWIGAKWKRDAYVFVDERVALSNTSDDSGYPPWRNGTIRKTNGCVLLDRHLSNITLFVPTSCRRVRPIICSKLDVREKKDYWDIIIGEFGYRIYFSKKSWENAKAKCEEDGKGRLIEANKTEHILNLLYIMGENKTAVQHIWLAGRYDMLQDPPVWTWVYSKEKIVKLNWWQNTTYTEAVERANVCLNMDRENHIEATHYGTRCSFEQSFVCLWPAEQLKHKIRTEKEIRTTPALDDTFR</sequence>
<dbReference type="OrthoDB" id="6741387at2759"/>
<organism evidence="3 4">
    <name type="scientific">Ignelater luminosus</name>
    <name type="common">Cucubano</name>
    <name type="synonym">Pyrophorus luminosus</name>
    <dbReference type="NCBI Taxonomy" id="2038154"/>
    <lineage>
        <taxon>Eukaryota</taxon>
        <taxon>Metazoa</taxon>
        <taxon>Ecdysozoa</taxon>
        <taxon>Arthropoda</taxon>
        <taxon>Hexapoda</taxon>
        <taxon>Insecta</taxon>
        <taxon>Pterygota</taxon>
        <taxon>Neoptera</taxon>
        <taxon>Endopterygota</taxon>
        <taxon>Coleoptera</taxon>
        <taxon>Polyphaga</taxon>
        <taxon>Elateriformia</taxon>
        <taxon>Elateroidea</taxon>
        <taxon>Elateridae</taxon>
        <taxon>Agrypninae</taxon>
        <taxon>Pyrophorini</taxon>
        <taxon>Ignelater</taxon>
    </lineage>
</organism>
<feature type="domain" description="C-type lectin" evidence="2">
    <location>
        <begin position="346"/>
        <end position="473"/>
    </location>
</feature>
<accession>A0A8K0GA32</accession>
<keyword evidence="1" id="KW-0732">Signal</keyword>
<dbReference type="AlphaFoldDB" id="A0A8K0GA32"/>
<reference evidence="3" key="1">
    <citation type="submission" date="2019-08" db="EMBL/GenBank/DDBJ databases">
        <title>The genome of the North American firefly Photinus pyralis.</title>
        <authorList>
            <consortium name="Photinus pyralis genome working group"/>
            <person name="Fallon T.R."/>
            <person name="Sander Lower S.E."/>
            <person name="Weng J.-K."/>
        </authorList>
    </citation>
    <scope>NUCLEOTIDE SEQUENCE</scope>
    <source>
        <strain evidence="3">TRF0915ILg1</strain>
        <tissue evidence="3">Whole body</tissue>
    </source>
</reference>
<name>A0A8K0GA32_IGNLU</name>
<gene>
    <name evidence="3" type="ORF">ILUMI_11874</name>
</gene>
<dbReference type="Proteomes" id="UP000801492">
    <property type="component" value="Unassembled WGS sequence"/>
</dbReference>
<comment type="caution">
    <text evidence="3">The sequence shown here is derived from an EMBL/GenBank/DDBJ whole genome shotgun (WGS) entry which is preliminary data.</text>
</comment>
<feature type="domain" description="C-type lectin" evidence="2">
    <location>
        <begin position="205"/>
        <end position="331"/>
    </location>
</feature>
<evidence type="ECO:0000313" key="4">
    <source>
        <dbReference type="Proteomes" id="UP000801492"/>
    </source>
</evidence>
<dbReference type="PANTHER" id="PTHR45710">
    <property type="entry name" value="C-TYPE LECTIN DOMAIN-CONTAINING PROTEIN 180"/>
    <property type="match status" value="1"/>
</dbReference>
<evidence type="ECO:0000313" key="3">
    <source>
        <dbReference type="EMBL" id="KAF2894297.1"/>
    </source>
</evidence>
<dbReference type="InterPro" id="IPR050828">
    <property type="entry name" value="C-type_lectin/matrix_domain"/>
</dbReference>
<protein>
    <recommendedName>
        <fullName evidence="2">C-type lectin domain-containing protein</fullName>
    </recommendedName>
</protein>
<evidence type="ECO:0000256" key="1">
    <source>
        <dbReference type="SAM" id="SignalP"/>
    </source>
</evidence>
<feature type="domain" description="C-type lectin" evidence="2">
    <location>
        <begin position="50"/>
        <end position="187"/>
    </location>
</feature>
<dbReference type="InterPro" id="IPR016186">
    <property type="entry name" value="C-type_lectin-like/link_sf"/>
</dbReference>
<dbReference type="SMART" id="SM00034">
    <property type="entry name" value="CLECT"/>
    <property type="match status" value="2"/>
</dbReference>
<dbReference type="Gene3D" id="3.10.100.10">
    <property type="entry name" value="Mannose-Binding Protein A, subunit A"/>
    <property type="match status" value="3"/>
</dbReference>
<evidence type="ECO:0000259" key="2">
    <source>
        <dbReference type="PROSITE" id="PS50041"/>
    </source>
</evidence>
<keyword evidence="4" id="KW-1185">Reference proteome</keyword>
<dbReference type="EMBL" id="VTPC01007152">
    <property type="protein sequence ID" value="KAF2894297.1"/>
    <property type="molecule type" value="Genomic_DNA"/>
</dbReference>
<dbReference type="InterPro" id="IPR016187">
    <property type="entry name" value="CTDL_fold"/>
</dbReference>